<name>A0A5C0B3J0_9BURK</name>
<sequence length="394" mass="43375">MSTWINLLLLLIAIPPAVVCLYLGLLTLLSARLPRPQPAHRRLRFDILVPAHNEAAVIKRTIASLRKIDWPSDGFRILVIADNCTDNTADLARDAGATVIERHDAVRRGKGYAVEAGIAHSARGGRADAMVFIDADTVVTPNLLSACAARIEAGAEAMQVHYGVLNPNDSWRTRLVTMAYGASHAVRSRARERMGASCGLRGNGMCLTHALLKRHPFQVYSMTEDLEYGIQLGLNGVRVHYIDEASADAELVSSGSASASQRQRWEGGRLMVARAYTGRLLKAAWQKRSGVCLELAMDLITLPLGYLALQIGVLLVACLAVAVFWPVGLLWLALPVLMLLIIMIHVFRGWQLSPLGPQALLDLFRVPFFIAWKLFVMLRHRGNKAWVKTKRNAP</sequence>
<dbReference type="GO" id="GO:0016757">
    <property type="term" value="F:glycosyltransferase activity"/>
    <property type="evidence" value="ECO:0007669"/>
    <property type="project" value="UniProtKB-KW"/>
</dbReference>
<protein>
    <submittedName>
        <fullName evidence="5">Glycosyltransferase</fullName>
    </submittedName>
</protein>
<evidence type="ECO:0000313" key="5">
    <source>
        <dbReference type="EMBL" id="QEI09459.1"/>
    </source>
</evidence>
<dbReference type="EMBL" id="CP043046">
    <property type="protein sequence ID" value="QEI09459.1"/>
    <property type="molecule type" value="Genomic_DNA"/>
</dbReference>
<keyword evidence="4" id="KW-1133">Transmembrane helix</keyword>
<dbReference type="Proteomes" id="UP000325161">
    <property type="component" value="Chromosome"/>
</dbReference>
<dbReference type="InterPro" id="IPR029044">
    <property type="entry name" value="Nucleotide-diphossugar_trans"/>
</dbReference>
<dbReference type="SUPFAM" id="SSF53448">
    <property type="entry name" value="Nucleotide-diphospho-sugar transferases"/>
    <property type="match status" value="1"/>
</dbReference>
<feature type="transmembrane region" description="Helical" evidence="4">
    <location>
        <begin position="329"/>
        <end position="347"/>
    </location>
</feature>
<evidence type="ECO:0000313" key="6">
    <source>
        <dbReference type="Proteomes" id="UP000325161"/>
    </source>
</evidence>
<dbReference type="Gene3D" id="3.90.550.10">
    <property type="entry name" value="Spore Coat Polysaccharide Biosynthesis Protein SpsA, Chain A"/>
    <property type="match status" value="1"/>
</dbReference>
<feature type="transmembrane region" description="Helical" evidence="4">
    <location>
        <begin position="304"/>
        <end position="324"/>
    </location>
</feature>
<keyword evidence="6" id="KW-1185">Reference proteome</keyword>
<keyword evidence="3 5" id="KW-0808">Transferase</keyword>
<organism evidence="5 6">
    <name type="scientific">Pigmentiphaga aceris</name>
    <dbReference type="NCBI Taxonomy" id="1940612"/>
    <lineage>
        <taxon>Bacteria</taxon>
        <taxon>Pseudomonadati</taxon>
        <taxon>Pseudomonadota</taxon>
        <taxon>Betaproteobacteria</taxon>
        <taxon>Burkholderiales</taxon>
        <taxon>Alcaligenaceae</taxon>
        <taxon>Pigmentiphaga</taxon>
    </lineage>
</organism>
<evidence type="ECO:0000256" key="4">
    <source>
        <dbReference type="SAM" id="Phobius"/>
    </source>
</evidence>
<proteinExistence type="inferred from homology"/>
<dbReference type="AlphaFoldDB" id="A0A5C0B3J0"/>
<dbReference type="PANTHER" id="PTHR43630:SF1">
    <property type="entry name" value="POLY-BETA-1,6-N-ACETYL-D-GLUCOSAMINE SYNTHASE"/>
    <property type="match status" value="1"/>
</dbReference>
<comment type="similarity">
    <text evidence="1">Belongs to the glycosyltransferase 2 family.</text>
</comment>
<dbReference type="PANTHER" id="PTHR43630">
    <property type="entry name" value="POLY-BETA-1,6-N-ACETYL-D-GLUCOSAMINE SYNTHASE"/>
    <property type="match status" value="1"/>
</dbReference>
<dbReference type="CDD" id="cd06438">
    <property type="entry name" value="EpsO_like"/>
    <property type="match status" value="1"/>
</dbReference>
<dbReference type="OrthoDB" id="9797391at2"/>
<evidence type="ECO:0000256" key="1">
    <source>
        <dbReference type="ARBA" id="ARBA00006739"/>
    </source>
</evidence>
<evidence type="ECO:0000256" key="2">
    <source>
        <dbReference type="ARBA" id="ARBA00022676"/>
    </source>
</evidence>
<keyword evidence="4" id="KW-0472">Membrane</keyword>
<keyword evidence="2" id="KW-0328">Glycosyltransferase</keyword>
<accession>A0A5C0B3J0</accession>
<keyword evidence="4" id="KW-0812">Transmembrane</keyword>
<feature type="transmembrane region" description="Helical" evidence="4">
    <location>
        <begin position="359"/>
        <end position="378"/>
    </location>
</feature>
<dbReference type="Pfam" id="PF13641">
    <property type="entry name" value="Glyco_tranf_2_3"/>
    <property type="match status" value="1"/>
</dbReference>
<gene>
    <name evidence="5" type="ORF">FXN63_20305</name>
</gene>
<dbReference type="KEGG" id="pacr:FXN63_20305"/>
<evidence type="ECO:0000256" key="3">
    <source>
        <dbReference type="ARBA" id="ARBA00022679"/>
    </source>
</evidence>
<reference evidence="5 6" key="1">
    <citation type="submission" date="2019-08" db="EMBL/GenBank/DDBJ databases">
        <title>Amphibian skin-associated Pigmentiphaga: genome sequence and occurrence across geography and hosts.</title>
        <authorList>
            <person name="Bletz M.C."/>
            <person name="Bunk B."/>
            <person name="Sproeer C."/>
            <person name="Biwer P."/>
            <person name="Reiter S."/>
            <person name="Rabemananjara F.C.E."/>
            <person name="Schulz S."/>
            <person name="Overmann J."/>
            <person name="Vences M."/>
        </authorList>
    </citation>
    <scope>NUCLEOTIDE SEQUENCE [LARGE SCALE GENOMIC DNA]</scope>
    <source>
        <strain evidence="5 6">Mada1488</strain>
    </source>
</reference>